<dbReference type="Gene3D" id="3.40.50.150">
    <property type="entry name" value="Vaccinia Virus protein VP39"/>
    <property type="match status" value="1"/>
</dbReference>
<dbReference type="InterPro" id="IPR001525">
    <property type="entry name" value="C5_MeTfrase"/>
</dbReference>
<dbReference type="InterPro" id="IPR029063">
    <property type="entry name" value="SAM-dependent_MTases_sf"/>
</dbReference>
<dbReference type="EC" id="2.1.1.37" evidence="8"/>
<dbReference type="InterPro" id="IPR050390">
    <property type="entry name" value="C5-Methyltransferase"/>
</dbReference>
<evidence type="ECO:0000256" key="1">
    <source>
        <dbReference type="ARBA" id="ARBA00022603"/>
    </source>
</evidence>
<evidence type="ECO:0000256" key="2">
    <source>
        <dbReference type="ARBA" id="ARBA00022679"/>
    </source>
</evidence>
<dbReference type="GO" id="GO:0003886">
    <property type="term" value="F:DNA (cytosine-5-)-methyltransferase activity"/>
    <property type="evidence" value="ECO:0007669"/>
    <property type="project" value="UniProtKB-EC"/>
</dbReference>
<keyword evidence="4" id="KW-0680">Restriction system</keyword>
<geneLocation type="plasmid" evidence="10">
    <name>pthaf100_a</name>
</geneLocation>
<dbReference type="GO" id="GO:0003677">
    <property type="term" value="F:DNA binding"/>
    <property type="evidence" value="ECO:0007669"/>
    <property type="project" value="TreeGrafter"/>
</dbReference>
<dbReference type="REBASE" id="376721">
    <property type="entry name" value="M.VspF100ORF15085P"/>
</dbReference>
<evidence type="ECO:0000256" key="3">
    <source>
        <dbReference type="ARBA" id="ARBA00022691"/>
    </source>
</evidence>
<dbReference type="GO" id="GO:0044027">
    <property type="term" value="P:negative regulation of gene expression via chromosomal CpG island methylation"/>
    <property type="evidence" value="ECO:0007669"/>
    <property type="project" value="TreeGrafter"/>
</dbReference>
<dbReference type="EMBL" id="CP045351">
    <property type="protein sequence ID" value="QFT27710.1"/>
    <property type="molecule type" value="Genomic_DNA"/>
</dbReference>
<dbReference type="GO" id="GO:0032259">
    <property type="term" value="P:methylation"/>
    <property type="evidence" value="ECO:0007669"/>
    <property type="project" value="UniProtKB-KW"/>
</dbReference>
<dbReference type="Proteomes" id="UP000326936">
    <property type="component" value="Plasmid pTHAF100_a"/>
</dbReference>
<protein>
    <recommendedName>
        <fullName evidence="8">Cytosine-specific methyltransferase</fullName>
        <ecNumber evidence="8">2.1.1.37</ecNumber>
    </recommendedName>
</protein>
<evidence type="ECO:0000256" key="4">
    <source>
        <dbReference type="ARBA" id="ARBA00022747"/>
    </source>
</evidence>
<name>A0A5P9CNB5_9VIBR</name>
<dbReference type="KEGG" id="vaq:FIV01_15085"/>
<dbReference type="GO" id="GO:0009307">
    <property type="term" value="P:DNA restriction-modification system"/>
    <property type="evidence" value="ECO:0007669"/>
    <property type="project" value="UniProtKB-KW"/>
</dbReference>
<dbReference type="PANTHER" id="PTHR10629">
    <property type="entry name" value="CYTOSINE-SPECIFIC METHYLTRANSFERASE"/>
    <property type="match status" value="1"/>
</dbReference>
<dbReference type="Pfam" id="PF00145">
    <property type="entry name" value="DNA_methylase"/>
    <property type="match status" value="2"/>
</dbReference>
<sequence>MNHIELFAGCGGLSLGLESVGFELVLANELSPMAAETFTYNFFNEDLEEKANQNHQPENALWLNSKHSSLKPRLRENPFQFPIVTQEGFSDIPSNFKELDGKLIVGSIIELNRLLECSKELVDQLKGAFGRDGGLDLVSGGPPCQSFSMAGKREKNSDKNTLPWEFANFVKLTKPKLVLLENVTGILRAFKDENGNSFHAWYEVAKVFASIEYVPICLHVNARKAGVAQNRPRFILIGVREDHYQHIKPRLNDTESEMFSHSMEFYSKVDKYGENLEFGHLNYYDSNKSCDLSYFEQSFLNELVNSPEVSVREAIDDLKVHNPSEPSGFVLELNQRFKNLENRTEILNHELRNNSAIVKRRFRLYQVLQQIGERPITQSVFRILKNETDTLEENIWNILSGFQYLHENGELSQFKCKLEFENYLQAHPTKKQTQKALIAESPAPAALSIPDDACHYDDHELRVLTVREMARIQSFPDNFVFRSKITTGGQMRKFEVPQYTQVGNAVPPILGAALGSCISKLL</sequence>
<accession>A0A5P9CNB5</accession>
<organism evidence="9 10">
    <name type="scientific">Vibrio aquimaris</name>
    <dbReference type="NCBI Taxonomy" id="2587862"/>
    <lineage>
        <taxon>Bacteria</taxon>
        <taxon>Pseudomonadati</taxon>
        <taxon>Pseudomonadota</taxon>
        <taxon>Gammaproteobacteria</taxon>
        <taxon>Vibrionales</taxon>
        <taxon>Vibrionaceae</taxon>
        <taxon>Vibrio</taxon>
    </lineage>
</organism>
<keyword evidence="3 6" id="KW-0949">S-adenosyl-L-methionine</keyword>
<keyword evidence="2 6" id="KW-0808">Transferase</keyword>
<evidence type="ECO:0000313" key="9">
    <source>
        <dbReference type="EMBL" id="QFT27710.1"/>
    </source>
</evidence>
<evidence type="ECO:0000256" key="8">
    <source>
        <dbReference type="RuleBase" id="RU000417"/>
    </source>
</evidence>
<dbReference type="PROSITE" id="PS00094">
    <property type="entry name" value="C5_MTASE_1"/>
    <property type="match status" value="1"/>
</dbReference>
<evidence type="ECO:0000256" key="7">
    <source>
        <dbReference type="RuleBase" id="RU000416"/>
    </source>
</evidence>
<gene>
    <name evidence="9" type="primary">bspRIM</name>
    <name evidence="9" type="ORF">FIV01_15085</name>
</gene>
<feature type="active site" evidence="6">
    <location>
        <position position="144"/>
    </location>
</feature>
<comment type="catalytic activity">
    <reaction evidence="5 8">
        <text>a 2'-deoxycytidine in DNA + S-adenosyl-L-methionine = a 5-methyl-2'-deoxycytidine in DNA + S-adenosyl-L-homocysteine + H(+)</text>
        <dbReference type="Rhea" id="RHEA:13681"/>
        <dbReference type="Rhea" id="RHEA-COMP:11369"/>
        <dbReference type="Rhea" id="RHEA-COMP:11370"/>
        <dbReference type="ChEBI" id="CHEBI:15378"/>
        <dbReference type="ChEBI" id="CHEBI:57856"/>
        <dbReference type="ChEBI" id="CHEBI:59789"/>
        <dbReference type="ChEBI" id="CHEBI:85452"/>
        <dbReference type="ChEBI" id="CHEBI:85454"/>
        <dbReference type="EC" id="2.1.1.37"/>
    </reaction>
</comment>
<dbReference type="PRINTS" id="PR00105">
    <property type="entry name" value="C5METTRFRASE"/>
</dbReference>
<dbReference type="Gene3D" id="3.90.120.10">
    <property type="entry name" value="DNA Methylase, subunit A, domain 2"/>
    <property type="match status" value="1"/>
</dbReference>
<dbReference type="NCBIfam" id="TIGR00675">
    <property type="entry name" value="dcm"/>
    <property type="match status" value="1"/>
</dbReference>
<dbReference type="RefSeq" id="WP_152431801.1">
    <property type="nucleotide sequence ID" value="NZ_CBCSDK010000012.1"/>
</dbReference>
<dbReference type="PANTHER" id="PTHR10629:SF52">
    <property type="entry name" value="DNA (CYTOSINE-5)-METHYLTRANSFERASE 1"/>
    <property type="match status" value="1"/>
</dbReference>
<evidence type="ECO:0000256" key="5">
    <source>
        <dbReference type="ARBA" id="ARBA00047422"/>
    </source>
</evidence>
<dbReference type="InterPro" id="IPR018117">
    <property type="entry name" value="C5_DNA_meth_AS"/>
</dbReference>
<keyword evidence="1 6" id="KW-0489">Methyltransferase</keyword>
<keyword evidence="9" id="KW-0614">Plasmid</keyword>
<evidence type="ECO:0000313" key="10">
    <source>
        <dbReference type="Proteomes" id="UP000326936"/>
    </source>
</evidence>
<reference evidence="9 10" key="1">
    <citation type="submission" date="2019-10" db="EMBL/GenBank/DDBJ databases">
        <title>Complete genome sequence of Vibrio sp. strain THAF100, isolated from non-filtered water from the water column of tank 6 of a marine aquarium containing stony-coral fragments. Water maintained at 26 degree C.</title>
        <authorList>
            <person name="Ruckert C."/>
            <person name="Franco A."/>
            <person name="Kalinowski J."/>
            <person name="Glaeser S."/>
        </authorList>
    </citation>
    <scope>NUCLEOTIDE SEQUENCE [LARGE SCALE GENOMIC DNA]</scope>
    <source>
        <strain evidence="9 10">THAF100</strain>
        <plasmid evidence="10">pthaf100_a</plasmid>
    </source>
</reference>
<dbReference type="OrthoDB" id="9813719at2"/>
<dbReference type="InterPro" id="IPR031303">
    <property type="entry name" value="C5_meth_CS"/>
</dbReference>
<dbReference type="PROSITE" id="PS51679">
    <property type="entry name" value="SAM_MT_C5"/>
    <property type="match status" value="1"/>
</dbReference>
<keyword evidence="10" id="KW-1185">Reference proteome</keyword>
<dbReference type="SUPFAM" id="SSF53335">
    <property type="entry name" value="S-adenosyl-L-methionine-dependent methyltransferases"/>
    <property type="match status" value="1"/>
</dbReference>
<evidence type="ECO:0000256" key="6">
    <source>
        <dbReference type="PROSITE-ProRule" id="PRU01016"/>
    </source>
</evidence>
<dbReference type="PROSITE" id="PS00095">
    <property type="entry name" value="C5_MTASE_2"/>
    <property type="match status" value="1"/>
</dbReference>
<proteinExistence type="inferred from homology"/>
<comment type="similarity">
    <text evidence="6 7">Belongs to the class I-like SAM-binding methyltransferase superfamily. C5-methyltransferase family.</text>
</comment>
<dbReference type="AlphaFoldDB" id="A0A5P9CNB5"/>